<protein>
    <submittedName>
        <fullName evidence="1">Uncharacterized protein</fullName>
    </submittedName>
</protein>
<evidence type="ECO:0000313" key="1">
    <source>
        <dbReference type="EMBL" id="KAK9804841.1"/>
    </source>
</evidence>
<reference evidence="1 2" key="1">
    <citation type="journal article" date="2024" name="Nat. Commun.">
        <title>Phylogenomics reveals the evolutionary origins of lichenization in chlorophyte algae.</title>
        <authorList>
            <person name="Puginier C."/>
            <person name="Libourel C."/>
            <person name="Otte J."/>
            <person name="Skaloud P."/>
            <person name="Haon M."/>
            <person name="Grisel S."/>
            <person name="Petersen M."/>
            <person name="Berrin J.G."/>
            <person name="Delaux P.M."/>
            <person name="Dal Grande F."/>
            <person name="Keller J."/>
        </authorList>
    </citation>
    <scope>NUCLEOTIDE SEQUENCE [LARGE SCALE GENOMIC DNA]</scope>
    <source>
        <strain evidence="1 2">SAG 2043</strain>
    </source>
</reference>
<organism evidence="1 2">
    <name type="scientific">[Myrmecia] bisecta</name>
    <dbReference type="NCBI Taxonomy" id="41462"/>
    <lineage>
        <taxon>Eukaryota</taxon>
        <taxon>Viridiplantae</taxon>
        <taxon>Chlorophyta</taxon>
        <taxon>core chlorophytes</taxon>
        <taxon>Trebouxiophyceae</taxon>
        <taxon>Trebouxiales</taxon>
        <taxon>Trebouxiaceae</taxon>
        <taxon>Myrmecia</taxon>
    </lineage>
</organism>
<name>A0AAW1P8U4_9CHLO</name>
<sequence length="152" mass="16590">MTFLEPDKLREDGLDGTYYEIWEREPASQGPTWGFRLKSVGEQRTGFLVGAGDFFLFAGGRAVELPARPTLADCLVASKADHQQQLSLLHFELSLGWISGAAKPWTIQLSTLPGRAGNVLLDAACKPADLQQVSRDPIEMAGISWLVCPSLC</sequence>
<dbReference type="Proteomes" id="UP001489004">
    <property type="component" value="Unassembled WGS sequence"/>
</dbReference>
<keyword evidence="2" id="KW-1185">Reference proteome</keyword>
<dbReference type="EMBL" id="JALJOR010000017">
    <property type="protein sequence ID" value="KAK9804841.1"/>
    <property type="molecule type" value="Genomic_DNA"/>
</dbReference>
<comment type="caution">
    <text evidence="1">The sequence shown here is derived from an EMBL/GenBank/DDBJ whole genome shotgun (WGS) entry which is preliminary data.</text>
</comment>
<accession>A0AAW1P8U4</accession>
<dbReference type="AlphaFoldDB" id="A0AAW1P8U4"/>
<evidence type="ECO:0000313" key="2">
    <source>
        <dbReference type="Proteomes" id="UP001489004"/>
    </source>
</evidence>
<proteinExistence type="predicted"/>
<gene>
    <name evidence="1" type="ORF">WJX72_008253</name>
</gene>